<reference evidence="5" key="1">
    <citation type="submission" date="2021-01" db="EMBL/GenBank/DDBJ databases">
        <title>Whole genome shotgun sequence of Planosporangium flavigriseum NBRC 105377.</title>
        <authorList>
            <person name="Komaki H."/>
            <person name="Tamura T."/>
        </authorList>
    </citation>
    <scope>NUCLEOTIDE SEQUENCE</scope>
    <source>
        <strain evidence="5">NBRC 105377</strain>
    </source>
</reference>
<dbReference type="SUPFAM" id="SSF53850">
    <property type="entry name" value="Periplasmic binding protein-like II"/>
    <property type="match status" value="1"/>
</dbReference>
<evidence type="ECO:0000256" key="2">
    <source>
        <dbReference type="ARBA" id="ARBA00005695"/>
    </source>
</evidence>
<dbReference type="RefSeq" id="WP_168071837.1">
    <property type="nucleotide sequence ID" value="NZ_BAAAQJ010000003.1"/>
</dbReference>
<dbReference type="InterPro" id="IPR030678">
    <property type="entry name" value="Peptide/Ni-bd"/>
</dbReference>
<evidence type="ECO:0000313" key="6">
    <source>
        <dbReference type="Proteomes" id="UP000653674"/>
    </source>
</evidence>
<dbReference type="Gene3D" id="3.40.190.10">
    <property type="entry name" value="Periplasmic binding protein-like II"/>
    <property type="match status" value="1"/>
</dbReference>
<dbReference type="Gene3D" id="3.10.105.10">
    <property type="entry name" value="Dipeptide-binding Protein, Domain 3"/>
    <property type="match status" value="1"/>
</dbReference>
<keyword evidence="6" id="KW-1185">Reference proteome</keyword>
<evidence type="ECO:0000259" key="4">
    <source>
        <dbReference type="Pfam" id="PF00496"/>
    </source>
</evidence>
<organism evidence="5 6">
    <name type="scientific">Planosporangium flavigriseum</name>
    <dbReference type="NCBI Taxonomy" id="373681"/>
    <lineage>
        <taxon>Bacteria</taxon>
        <taxon>Bacillati</taxon>
        <taxon>Actinomycetota</taxon>
        <taxon>Actinomycetes</taxon>
        <taxon>Micromonosporales</taxon>
        <taxon>Micromonosporaceae</taxon>
        <taxon>Planosporangium</taxon>
    </lineage>
</organism>
<dbReference type="GO" id="GO:0043190">
    <property type="term" value="C:ATP-binding cassette (ABC) transporter complex"/>
    <property type="evidence" value="ECO:0007669"/>
    <property type="project" value="InterPro"/>
</dbReference>
<dbReference type="PIRSF" id="PIRSF002741">
    <property type="entry name" value="MppA"/>
    <property type="match status" value="1"/>
</dbReference>
<dbReference type="Proteomes" id="UP000653674">
    <property type="component" value="Unassembled WGS sequence"/>
</dbReference>
<dbReference type="InterPro" id="IPR023765">
    <property type="entry name" value="SBP_5_CS"/>
</dbReference>
<dbReference type="GO" id="GO:1904680">
    <property type="term" value="F:peptide transmembrane transporter activity"/>
    <property type="evidence" value="ECO:0007669"/>
    <property type="project" value="TreeGrafter"/>
</dbReference>
<evidence type="ECO:0000256" key="1">
    <source>
        <dbReference type="ARBA" id="ARBA00004193"/>
    </source>
</evidence>
<keyword evidence="3" id="KW-0732">Signal</keyword>
<dbReference type="Gene3D" id="3.90.76.10">
    <property type="entry name" value="Dipeptide-binding Protein, Domain 1"/>
    <property type="match status" value="1"/>
</dbReference>
<name>A0A8J3LSJ3_9ACTN</name>
<proteinExistence type="inferred from homology"/>
<dbReference type="InterPro" id="IPR039424">
    <property type="entry name" value="SBP_5"/>
</dbReference>
<dbReference type="PROSITE" id="PS01040">
    <property type="entry name" value="SBP_BACTERIAL_5"/>
    <property type="match status" value="1"/>
</dbReference>
<dbReference type="PANTHER" id="PTHR30290:SF38">
    <property type="entry name" value="D,D-DIPEPTIDE-BINDING PERIPLASMIC PROTEIN DDPA-RELATED"/>
    <property type="match status" value="1"/>
</dbReference>
<gene>
    <name evidence="5" type="ORF">Pfl04_08190</name>
</gene>
<comment type="subcellular location">
    <subcellularLocation>
        <location evidence="1">Cell membrane</location>
        <topology evidence="1">Lipid-anchor</topology>
    </subcellularLocation>
</comment>
<comment type="caution">
    <text evidence="5">The sequence shown here is derived from an EMBL/GenBank/DDBJ whole genome shotgun (WGS) entry which is preliminary data.</text>
</comment>
<evidence type="ECO:0000256" key="3">
    <source>
        <dbReference type="ARBA" id="ARBA00022729"/>
    </source>
</evidence>
<dbReference type="InterPro" id="IPR000914">
    <property type="entry name" value="SBP_5_dom"/>
</dbReference>
<dbReference type="Pfam" id="PF00496">
    <property type="entry name" value="SBP_bac_5"/>
    <property type="match status" value="1"/>
</dbReference>
<comment type="similarity">
    <text evidence="2">Belongs to the bacterial solute-binding protein 5 family.</text>
</comment>
<feature type="domain" description="Solute-binding protein family 5" evidence="4">
    <location>
        <begin position="42"/>
        <end position="385"/>
    </location>
</feature>
<dbReference type="EMBL" id="BONU01000004">
    <property type="protein sequence ID" value="GIG72415.1"/>
    <property type="molecule type" value="Genomic_DNA"/>
</dbReference>
<dbReference type="AlphaFoldDB" id="A0A8J3LSJ3"/>
<dbReference type="GO" id="GO:0015833">
    <property type="term" value="P:peptide transport"/>
    <property type="evidence" value="ECO:0007669"/>
    <property type="project" value="TreeGrafter"/>
</dbReference>
<protein>
    <submittedName>
        <fullName evidence="5">Peptide ABC transporter substrate-binding protein</fullName>
    </submittedName>
</protein>
<sequence>MVSAIGTNPPHFNRHLTTEIGTMLVGSTIYETLVRLDADYAPKPGLAEKWSSNTEATEYTFNIRKGVKWHDGKPLTAKDVKFTLDKYIPLSPQSSAYAKFIDSVTAPDDSTVVVKFKTPYAPFVEALASTWILPEHIFGDGQPLATHPANSKPVGTGPFKFESFVSGDRATVVRNPDYWGDKADVEKIVFKVMPDSNARLLALESGEVDYVYGTYVDKASYDRLKKNKNLAFLPNLGGVSTVTAHVNTQNPMLSDARVRRAIYQALDRESIAKKAYYGYATAARGPIPKDMTWAVNGKVDFTKELPFDPKAAGQLLDEAGFITGKRGRLRLAYPSEYPTLVAAAGVIKSNLEEIGIGVDLIAEDFQVWTERTYKKNDYDLSIVFYTTFEDPSLGVTRAYICNPTKIPYRNASGLCDTQLDAAFAAAGQTTDRAKRAELFATAESRVKELLHTYPIVVEQQFQIGRKDRWSFEEAHTSHPVSWGLIKSKS</sequence>
<accession>A0A8J3LSJ3</accession>
<evidence type="ECO:0000313" key="5">
    <source>
        <dbReference type="EMBL" id="GIG72415.1"/>
    </source>
</evidence>
<dbReference type="GO" id="GO:0042597">
    <property type="term" value="C:periplasmic space"/>
    <property type="evidence" value="ECO:0007669"/>
    <property type="project" value="UniProtKB-ARBA"/>
</dbReference>
<dbReference type="PANTHER" id="PTHR30290">
    <property type="entry name" value="PERIPLASMIC BINDING COMPONENT OF ABC TRANSPORTER"/>
    <property type="match status" value="1"/>
</dbReference>